<dbReference type="InterPro" id="IPR053990">
    <property type="entry name" value="TagH_C"/>
</dbReference>
<keyword evidence="1" id="KW-0472">Membrane</keyword>
<dbReference type="KEGG" id="nmy:CJ229_003790"/>
<accession>A0AAF0YP79</accession>
<keyword evidence="1" id="KW-0812">Transmembrane</keyword>
<sequence length="497" mass="58692">MQDIILHKATGIVYYHKERTKDTRFFLKPTYLILRDINTTLYRGEVLGILGDYSTLKYLKNVFSGHLKPEEGRVKYDVSFLSLDVEDHLLNDKPLNTFIAEILEEYMTERKVKESLESLKRHPLFFDYWENSVSQLSRQDIAVILMELSSEIKADITLYNNFYRYLNDDGFKRLKFIINTLESRELGVFLLESNFIPIEKLANHFVWLSYGQMRFEGTVQNGRKVYNDYMKLRSQIRSTDEEALFDLDWKERMYEPMNFKHGLKRRNRKGESVIDTLNIQRLIIAFVVFFTMVLSYFLVVMDFEFTKEEHPFVEVAEEEEEETQVERLRYAFIISDDVTVNDTSIPKYALIAIDESNKKNVTTTIDNETVKIPIDNVVLFNPSSMYETIDYDTMLQYMNDQFLDNHLFYANYLNVDVSHIESDFRLSRLDSYEAEVEGVDITFLLDRDTSIGLMTSGKESDKIKSEFNITEDYKIFRTDGGFVLYDAPNNKWIYLSR</sequence>
<dbReference type="PANTHER" id="PTHR46743">
    <property type="entry name" value="TEICHOIC ACIDS EXPORT ATP-BINDING PROTEIN TAGH"/>
    <property type="match status" value="1"/>
</dbReference>
<evidence type="ECO:0000313" key="4">
    <source>
        <dbReference type="Proteomes" id="UP000243626"/>
    </source>
</evidence>
<evidence type="ECO:0000259" key="2">
    <source>
        <dbReference type="PROSITE" id="PS50893"/>
    </source>
</evidence>
<organism evidence="3 4">
    <name type="scientific">Nosocomiicoccus massiliensis</name>
    <dbReference type="NCBI Taxonomy" id="1232430"/>
    <lineage>
        <taxon>Bacteria</taxon>
        <taxon>Bacillati</taxon>
        <taxon>Bacillota</taxon>
        <taxon>Bacilli</taxon>
        <taxon>Bacillales</taxon>
        <taxon>Staphylococcaceae</taxon>
        <taxon>Nosocomiicoccus</taxon>
    </lineage>
</organism>
<dbReference type="RefSeq" id="WP_102167754.1">
    <property type="nucleotide sequence ID" value="NZ_CP136964.1"/>
</dbReference>
<proteinExistence type="predicted"/>
<dbReference type="GO" id="GO:0005524">
    <property type="term" value="F:ATP binding"/>
    <property type="evidence" value="ECO:0007669"/>
    <property type="project" value="InterPro"/>
</dbReference>
<dbReference type="Proteomes" id="UP000243626">
    <property type="component" value="Chromosome"/>
</dbReference>
<dbReference type="PROSITE" id="PS50893">
    <property type="entry name" value="ABC_TRANSPORTER_2"/>
    <property type="match status" value="1"/>
</dbReference>
<reference evidence="4" key="1">
    <citation type="submission" date="2017-09" db="EMBL/GenBank/DDBJ databases">
        <title>Bacterial strain isolated from the female urinary microbiota.</title>
        <authorList>
            <person name="Thomas-White K."/>
            <person name="Kumar N."/>
            <person name="Forster S."/>
            <person name="Putonti C."/>
            <person name="Lawley T."/>
            <person name="Wolfe A.J."/>
        </authorList>
    </citation>
    <scope>NUCLEOTIDE SEQUENCE [LARGE SCALE GENOMIC DNA]</scope>
    <source>
        <strain evidence="4">UMB0959</strain>
    </source>
</reference>
<dbReference type="SUPFAM" id="SSF52540">
    <property type="entry name" value="P-loop containing nucleoside triphosphate hydrolases"/>
    <property type="match status" value="1"/>
</dbReference>
<keyword evidence="1" id="KW-1133">Transmembrane helix</keyword>
<dbReference type="EMBL" id="CP136964">
    <property type="protein sequence ID" value="WOS96842.1"/>
    <property type="molecule type" value="Genomic_DNA"/>
</dbReference>
<protein>
    <recommendedName>
        <fullName evidence="2">ABC transporter domain-containing protein</fullName>
    </recommendedName>
</protein>
<dbReference type="AlphaFoldDB" id="A0AAF0YP79"/>
<evidence type="ECO:0000256" key="1">
    <source>
        <dbReference type="SAM" id="Phobius"/>
    </source>
</evidence>
<dbReference type="InterPro" id="IPR027417">
    <property type="entry name" value="P-loop_NTPase"/>
</dbReference>
<dbReference type="Pfam" id="PF22096">
    <property type="entry name" value="TagH_C"/>
    <property type="match status" value="1"/>
</dbReference>
<dbReference type="InterPro" id="IPR050683">
    <property type="entry name" value="Bact_Polysacc_Export_ATP-bd"/>
</dbReference>
<gene>
    <name evidence="3" type="ORF">CJ229_003790</name>
</gene>
<name>A0AAF0YP79_9STAP</name>
<dbReference type="InterPro" id="IPR003439">
    <property type="entry name" value="ABC_transporter-like_ATP-bd"/>
</dbReference>
<evidence type="ECO:0000313" key="3">
    <source>
        <dbReference type="EMBL" id="WOS96842.1"/>
    </source>
</evidence>
<dbReference type="PANTHER" id="PTHR46743:SF2">
    <property type="entry name" value="TEICHOIC ACIDS EXPORT ATP-BINDING PROTEIN TAGH"/>
    <property type="match status" value="1"/>
</dbReference>
<dbReference type="GO" id="GO:0016887">
    <property type="term" value="F:ATP hydrolysis activity"/>
    <property type="evidence" value="ECO:0007669"/>
    <property type="project" value="InterPro"/>
</dbReference>
<feature type="domain" description="ABC transporter" evidence="2">
    <location>
        <begin position="18"/>
        <end position="235"/>
    </location>
</feature>
<feature type="transmembrane region" description="Helical" evidence="1">
    <location>
        <begin position="282"/>
        <end position="301"/>
    </location>
</feature>
<keyword evidence="4" id="KW-1185">Reference proteome</keyword>
<reference evidence="3 4" key="2">
    <citation type="submission" date="2023-10" db="EMBL/GenBank/DDBJ databases">
        <authorList>
            <person name="Choi B."/>
        </authorList>
    </citation>
    <scope>NUCLEOTIDE SEQUENCE [LARGE SCALE GENOMIC DNA]</scope>
    <source>
        <strain evidence="3 4">UMB0959</strain>
    </source>
</reference>